<evidence type="ECO:0000256" key="4">
    <source>
        <dbReference type="ARBA" id="ARBA00022723"/>
    </source>
</evidence>
<feature type="compositionally biased region" description="Polar residues" evidence="14">
    <location>
        <begin position="333"/>
        <end position="349"/>
    </location>
</feature>
<evidence type="ECO:0000256" key="10">
    <source>
        <dbReference type="ARBA" id="ARBA00023163"/>
    </source>
</evidence>
<evidence type="ECO:0000256" key="9">
    <source>
        <dbReference type="ARBA" id="ARBA00023117"/>
    </source>
</evidence>
<evidence type="ECO:0000256" key="12">
    <source>
        <dbReference type="PROSITE-ProRule" id="PRU00035"/>
    </source>
</evidence>
<feature type="compositionally biased region" description="Low complexity" evidence="14">
    <location>
        <begin position="913"/>
        <end position="943"/>
    </location>
</feature>
<evidence type="ECO:0000259" key="15">
    <source>
        <dbReference type="PROSITE" id="PS50014"/>
    </source>
</evidence>
<feature type="region of interest" description="Disordered" evidence="14">
    <location>
        <begin position="1120"/>
        <end position="1210"/>
    </location>
</feature>
<gene>
    <name evidence="19" type="primary">Dvir\GJ23097</name>
    <name evidence="19" type="ORF">Dvir_GJ23097</name>
</gene>
<feature type="compositionally biased region" description="Polar residues" evidence="14">
    <location>
        <begin position="1573"/>
        <end position="1587"/>
    </location>
</feature>
<feature type="compositionally biased region" description="Basic and acidic residues" evidence="14">
    <location>
        <begin position="283"/>
        <end position="300"/>
    </location>
</feature>
<keyword evidence="3" id="KW-0158">Chromosome</keyword>
<dbReference type="SUPFAM" id="SSF57903">
    <property type="entry name" value="FYVE/PHD zinc finger"/>
    <property type="match status" value="1"/>
</dbReference>
<dbReference type="eggNOG" id="KOG3612">
    <property type="taxonomic scope" value="Eukaryota"/>
</dbReference>
<feature type="region of interest" description="Disordered" evidence="14">
    <location>
        <begin position="1"/>
        <end position="123"/>
    </location>
</feature>
<dbReference type="InterPro" id="IPR011011">
    <property type="entry name" value="Znf_FYVE_PHD"/>
</dbReference>
<evidence type="ECO:0000256" key="14">
    <source>
        <dbReference type="SAM" id="MobiDB-lite"/>
    </source>
</evidence>
<dbReference type="GO" id="GO:0008270">
    <property type="term" value="F:zinc ion binding"/>
    <property type="evidence" value="ECO:0007669"/>
    <property type="project" value="UniProtKB-KW"/>
</dbReference>
<dbReference type="InterPro" id="IPR002893">
    <property type="entry name" value="Znf_MYND"/>
</dbReference>
<dbReference type="GO" id="GO:0005694">
    <property type="term" value="C:chromosome"/>
    <property type="evidence" value="ECO:0007669"/>
    <property type="project" value="UniProtKB-SubCell"/>
</dbReference>
<feature type="compositionally biased region" description="Low complexity" evidence="14">
    <location>
        <begin position="89"/>
        <end position="106"/>
    </location>
</feature>
<dbReference type="PROSITE" id="PS50812">
    <property type="entry name" value="PWWP"/>
    <property type="match status" value="1"/>
</dbReference>
<dbReference type="GO" id="GO:0140006">
    <property type="term" value="F:histone H3 reader activity"/>
    <property type="evidence" value="ECO:0007669"/>
    <property type="project" value="UniProtKB-ARBA"/>
</dbReference>
<dbReference type="HOGENOM" id="CLU_002625_0_0_1"/>
<evidence type="ECO:0000259" key="16">
    <source>
        <dbReference type="PROSITE" id="PS50016"/>
    </source>
</evidence>
<accession>B4M0Y8</accession>
<feature type="compositionally biased region" description="Low complexity" evidence="14">
    <location>
        <begin position="818"/>
        <end position="829"/>
    </location>
</feature>
<dbReference type="SUPFAM" id="SSF63748">
    <property type="entry name" value="Tudor/PWWP/MBT"/>
    <property type="match status" value="1"/>
</dbReference>
<evidence type="ECO:0000259" key="17">
    <source>
        <dbReference type="PROSITE" id="PS50812"/>
    </source>
</evidence>
<keyword evidence="11" id="KW-0539">Nucleus</keyword>
<dbReference type="PANTHER" id="PTHR46453:SF5">
    <property type="entry name" value="PROTEIN KINASE C-BINDING PROTEIN 1 ISOFORM X1"/>
    <property type="match status" value="1"/>
</dbReference>
<proteinExistence type="predicted"/>
<feature type="region of interest" description="Disordered" evidence="14">
    <location>
        <begin position="1216"/>
        <end position="1235"/>
    </location>
</feature>
<dbReference type="InterPro" id="IPR056987">
    <property type="entry name" value="ZMYND8_CC"/>
</dbReference>
<dbReference type="EMBL" id="CH940650">
    <property type="protein sequence ID" value="EDW67399.2"/>
    <property type="molecule type" value="Genomic_DNA"/>
</dbReference>
<feature type="region of interest" description="Disordered" evidence="14">
    <location>
        <begin position="913"/>
        <end position="958"/>
    </location>
</feature>
<dbReference type="KEGG" id="dvi:6629462"/>
<organism evidence="19 20">
    <name type="scientific">Drosophila virilis</name>
    <name type="common">Fruit fly</name>
    <dbReference type="NCBI Taxonomy" id="7244"/>
    <lineage>
        <taxon>Eukaryota</taxon>
        <taxon>Metazoa</taxon>
        <taxon>Ecdysozoa</taxon>
        <taxon>Arthropoda</taxon>
        <taxon>Hexapoda</taxon>
        <taxon>Insecta</taxon>
        <taxon>Pterygota</taxon>
        <taxon>Neoptera</taxon>
        <taxon>Endopterygota</taxon>
        <taxon>Diptera</taxon>
        <taxon>Brachycera</taxon>
        <taxon>Muscomorpha</taxon>
        <taxon>Ephydroidea</taxon>
        <taxon>Drosophilidae</taxon>
        <taxon>Drosophila</taxon>
    </lineage>
</organism>
<dbReference type="InterPro" id="IPR001487">
    <property type="entry name" value="Bromodomain"/>
</dbReference>
<feature type="compositionally biased region" description="Polar residues" evidence="14">
    <location>
        <begin position="361"/>
        <end position="371"/>
    </location>
</feature>
<dbReference type="PROSITE" id="PS50865">
    <property type="entry name" value="ZF_MYND_2"/>
    <property type="match status" value="1"/>
</dbReference>
<feature type="domain" description="MYND-type" evidence="18">
    <location>
        <begin position="1517"/>
        <end position="1551"/>
    </location>
</feature>
<feature type="compositionally biased region" description="Pro residues" evidence="14">
    <location>
        <begin position="1221"/>
        <end position="1231"/>
    </location>
</feature>
<dbReference type="SUPFAM" id="SSF47370">
    <property type="entry name" value="Bromodomain"/>
    <property type="match status" value="1"/>
</dbReference>
<dbReference type="GO" id="GO:0005634">
    <property type="term" value="C:nucleus"/>
    <property type="evidence" value="ECO:0007669"/>
    <property type="project" value="UniProtKB-SubCell"/>
</dbReference>
<evidence type="ECO:0000256" key="2">
    <source>
        <dbReference type="ARBA" id="ARBA00004286"/>
    </source>
</evidence>
<keyword evidence="10" id="KW-0804">Transcription</keyword>
<evidence type="ECO:0000256" key="3">
    <source>
        <dbReference type="ARBA" id="ARBA00022454"/>
    </source>
</evidence>
<feature type="region of interest" description="Disordered" evidence="14">
    <location>
        <begin position="992"/>
        <end position="1103"/>
    </location>
</feature>
<dbReference type="PROSITE" id="PS50016">
    <property type="entry name" value="ZF_PHD_2"/>
    <property type="match status" value="1"/>
</dbReference>
<protein>
    <recommendedName>
        <fullName evidence="21">Protein kinase C-binding protein 1</fullName>
    </recommendedName>
</protein>
<keyword evidence="7" id="KW-0156">Chromatin regulator</keyword>
<evidence type="ECO:0000256" key="7">
    <source>
        <dbReference type="ARBA" id="ARBA00022853"/>
    </source>
</evidence>
<dbReference type="SMART" id="SM00249">
    <property type="entry name" value="PHD"/>
    <property type="match status" value="1"/>
</dbReference>
<feature type="compositionally biased region" description="Low complexity" evidence="14">
    <location>
        <begin position="51"/>
        <end position="80"/>
    </location>
</feature>
<dbReference type="InParanoid" id="B4M0Y8"/>
<feature type="compositionally biased region" description="Polar residues" evidence="14">
    <location>
        <begin position="260"/>
        <end position="282"/>
    </location>
</feature>
<feature type="compositionally biased region" description="Polar residues" evidence="14">
    <location>
        <begin position="944"/>
        <end position="957"/>
    </location>
</feature>
<feature type="compositionally biased region" description="Acidic residues" evidence="14">
    <location>
        <begin position="245"/>
        <end position="257"/>
    </location>
</feature>
<feature type="compositionally biased region" description="Low complexity" evidence="14">
    <location>
        <begin position="1034"/>
        <end position="1047"/>
    </location>
</feature>
<dbReference type="Pfam" id="PF00855">
    <property type="entry name" value="PWWP"/>
    <property type="match status" value="1"/>
</dbReference>
<dbReference type="InterPro" id="IPR036427">
    <property type="entry name" value="Bromodomain-like_sf"/>
</dbReference>
<keyword evidence="9 12" id="KW-0103">Bromodomain</keyword>
<feature type="compositionally biased region" description="Polar residues" evidence="14">
    <location>
        <begin position="164"/>
        <end position="182"/>
    </location>
</feature>
<feature type="compositionally biased region" description="Basic and acidic residues" evidence="14">
    <location>
        <begin position="845"/>
        <end position="868"/>
    </location>
</feature>
<dbReference type="OrthoDB" id="298344at2759"/>
<name>B4M0Y8_DROVI</name>
<evidence type="ECO:0000256" key="11">
    <source>
        <dbReference type="ARBA" id="ARBA00023242"/>
    </source>
</evidence>
<feature type="compositionally biased region" description="Low complexity" evidence="14">
    <location>
        <begin position="1721"/>
        <end position="1741"/>
    </location>
</feature>
<dbReference type="STRING" id="7244.B4M0Y8"/>
<evidence type="ECO:0000313" key="19">
    <source>
        <dbReference type="EMBL" id="EDW67399.2"/>
    </source>
</evidence>
<dbReference type="Pfam" id="PF24324">
    <property type="entry name" value="MYND_ZMYND11_ZMYD8"/>
    <property type="match status" value="1"/>
</dbReference>
<evidence type="ECO:0000256" key="1">
    <source>
        <dbReference type="ARBA" id="ARBA00004123"/>
    </source>
</evidence>
<reference evidence="19 20" key="1">
    <citation type="journal article" date="2007" name="Nature">
        <title>Evolution of genes and genomes on the Drosophila phylogeny.</title>
        <authorList>
            <consortium name="Drosophila 12 Genomes Consortium"/>
            <person name="Clark A.G."/>
            <person name="Eisen M.B."/>
            <person name="Smith D.R."/>
            <person name="Bergman C.M."/>
            <person name="Oliver B."/>
            <person name="Markow T.A."/>
            <person name="Kaufman T.C."/>
            <person name="Kellis M."/>
            <person name="Gelbart W."/>
            <person name="Iyer V.N."/>
            <person name="Pollard D.A."/>
            <person name="Sackton T.B."/>
            <person name="Larracuente A.M."/>
            <person name="Singh N.D."/>
            <person name="Abad J.P."/>
            <person name="Abt D.N."/>
            <person name="Adryan B."/>
            <person name="Aguade M."/>
            <person name="Akashi H."/>
            <person name="Anderson W.W."/>
            <person name="Aquadro C.F."/>
            <person name="Ardell D.H."/>
            <person name="Arguello R."/>
            <person name="Artieri C.G."/>
            <person name="Barbash D.A."/>
            <person name="Barker D."/>
            <person name="Barsanti P."/>
            <person name="Batterham P."/>
            <person name="Batzoglou S."/>
            <person name="Begun D."/>
            <person name="Bhutkar A."/>
            <person name="Blanco E."/>
            <person name="Bosak S.A."/>
            <person name="Bradley R.K."/>
            <person name="Brand A.D."/>
            <person name="Brent M.R."/>
            <person name="Brooks A.N."/>
            <person name="Brown R.H."/>
            <person name="Butlin R.K."/>
            <person name="Caggese C."/>
            <person name="Calvi B.R."/>
            <person name="Bernardo de Carvalho A."/>
            <person name="Caspi A."/>
            <person name="Castrezana S."/>
            <person name="Celniker S.E."/>
            <person name="Chang J.L."/>
            <person name="Chapple C."/>
            <person name="Chatterji S."/>
            <person name="Chinwalla A."/>
            <person name="Civetta A."/>
            <person name="Clifton S.W."/>
            <person name="Comeron J.M."/>
            <person name="Costello J.C."/>
            <person name="Coyne J.A."/>
            <person name="Daub J."/>
            <person name="David R.G."/>
            <person name="Delcher A.L."/>
            <person name="Delehaunty K."/>
            <person name="Do C.B."/>
            <person name="Ebling H."/>
            <person name="Edwards K."/>
            <person name="Eickbush T."/>
            <person name="Evans J.D."/>
            <person name="Filipski A."/>
            <person name="Findeiss S."/>
            <person name="Freyhult E."/>
            <person name="Fulton L."/>
            <person name="Fulton R."/>
            <person name="Garcia A.C."/>
            <person name="Gardiner A."/>
            <person name="Garfield D.A."/>
            <person name="Garvin B.E."/>
            <person name="Gibson G."/>
            <person name="Gilbert D."/>
            <person name="Gnerre S."/>
            <person name="Godfrey J."/>
            <person name="Good R."/>
            <person name="Gotea V."/>
            <person name="Gravely B."/>
            <person name="Greenberg A.J."/>
            <person name="Griffiths-Jones S."/>
            <person name="Gross S."/>
            <person name="Guigo R."/>
            <person name="Gustafson E.A."/>
            <person name="Haerty W."/>
            <person name="Hahn M.W."/>
            <person name="Halligan D.L."/>
            <person name="Halpern A.L."/>
            <person name="Halter G.M."/>
            <person name="Han M.V."/>
            <person name="Heger A."/>
            <person name="Hillier L."/>
            <person name="Hinrichs A.S."/>
            <person name="Holmes I."/>
            <person name="Hoskins R.A."/>
            <person name="Hubisz M.J."/>
            <person name="Hultmark D."/>
            <person name="Huntley M.A."/>
            <person name="Jaffe D.B."/>
            <person name="Jagadeeshan S."/>
            <person name="Jeck W.R."/>
            <person name="Johnson J."/>
            <person name="Jones C.D."/>
            <person name="Jordan W.C."/>
            <person name="Karpen G.H."/>
            <person name="Kataoka E."/>
            <person name="Keightley P.D."/>
            <person name="Kheradpour P."/>
            <person name="Kirkness E.F."/>
            <person name="Koerich L.B."/>
            <person name="Kristiansen K."/>
            <person name="Kudrna D."/>
            <person name="Kulathinal R.J."/>
            <person name="Kumar S."/>
            <person name="Kwok R."/>
            <person name="Lander E."/>
            <person name="Langley C.H."/>
            <person name="Lapoint R."/>
            <person name="Lazzaro B.P."/>
            <person name="Lee S.J."/>
            <person name="Levesque L."/>
            <person name="Li R."/>
            <person name="Lin C.F."/>
            <person name="Lin M.F."/>
            <person name="Lindblad-Toh K."/>
            <person name="Llopart A."/>
            <person name="Long M."/>
            <person name="Low L."/>
            <person name="Lozovsky E."/>
            <person name="Lu J."/>
            <person name="Luo M."/>
            <person name="Machado C.A."/>
            <person name="Makalowski W."/>
            <person name="Marzo M."/>
            <person name="Matsuda M."/>
            <person name="Matzkin L."/>
            <person name="McAllister B."/>
            <person name="McBride C.S."/>
            <person name="McKernan B."/>
            <person name="McKernan K."/>
            <person name="Mendez-Lago M."/>
            <person name="Minx P."/>
            <person name="Mollenhauer M.U."/>
            <person name="Montooth K."/>
            <person name="Mount S.M."/>
            <person name="Mu X."/>
            <person name="Myers E."/>
            <person name="Negre B."/>
            <person name="Newfeld S."/>
            <person name="Nielsen R."/>
            <person name="Noor M.A."/>
            <person name="O'Grady P."/>
            <person name="Pachter L."/>
            <person name="Papaceit M."/>
            <person name="Parisi M.J."/>
            <person name="Parisi M."/>
            <person name="Parts L."/>
            <person name="Pedersen J.S."/>
            <person name="Pesole G."/>
            <person name="Phillippy A.M."/>
            <person name="Ponting C.P."/>
            <person name="Pop M."/>
            <person name="Porcelli D."/>
            <person name="Powell J.R."/>
            <person name="Prohaska S."/>
            <person name="Pruitt K."/>
            <person name="Puig M."/>
            <person name="Quesneville H."/>
            <person name="Ram K.R."/>
            <person name="Rand D."/>
            <person name="Rasmussen M.D."/>
            <person name="Reed L.K."/>
            <person name="Reenan R."/>
            <person name="Reily A."/>
            <person name="Remington K.A."/>
            <person name="Rieger T.T."/>
            <person name="Ritchie M.G."/>
            <person name="Robin C."/>
            <person name="Rogers Y.H."/>
            <person name="Rohde C."/>
            <person name="Rozas J."/>
            <person name="Rubenfield M.J."/>
            <person name="Ruiz A."/>
            <person name="Russo S."/>
            <person name="Salzberg S.L."/>
            <person name="Sanchez-Gracia A."/>
            <person name="Saranga D.J."/>
            <person name="Sato H."/>
            <person name="Schaeffer S.W."/>
            <person name="Schatz M.C."/>
            <person name="Schlenke T."/>
            <person name="Schwartz R."/>
            <person name="Segarra C."/>
            <person name="Singh R.S."/>
            <person name="Sirot L."/>
            <person name="Sirota M."/>
            <person name="Sisneros N.B."/>
            <person name="Smith C.D."/>
            <person name="Smith T.F."/>
            <person name="Spieth J."/>
            <person name="Stage D.E."/>
            <person name="Stark A."/>
            <person name="Stephan W."/>
            <person name="Strausberg R.L."/>
            <person name="Strempel S."/>
            <person name="Sturgill D."/>
            <person name="Sutton G."/>
            <person name="Sutton G.G."/>
            <person name="Tao W."/>
            <person name="Teichmann S."/>
            <person name="Tobari Y.N."/>
            <person name="Tomimura Y."/>
            <person name="Tsolas J.M."/>
            <person name="Valente V.L."/>
            <person name="Venter E."/>
            <person name="Venter J.C."/>
            <person name="Vicario S."/>
            <person name="Vieira F.G."/>
            <person name="Vilella A.J."/>
            <person name="Villasante A."/>
            <person name="Walenz B."/>
            <person name="Wang J."/>
            <person name="Wasserman M."/>
            <person name="Watts T."/>
            <person name="Wilson D."/>
            <person name="Wilson R.K."/>
            <person name="Wing R.A."/>
            <person name="Wolfner M.F."/>
            <person name="Wong A."/>
            <person name="Wong G.K."/>
            <person name="Wu C.I."/>
            <person name="Wu G."/>
            <person name="Yamamoto D."/>
            <person name="Yang H.P."/>
            <person name="Yang S.P."/>
            <person name="Yorke J.A."/>
            <person name="Yoshida K."/>
            <person name="Zdobnov E."/>
            <person name="Zhang P."/>
            <person name="Zhang Y."/>
            <person name="Zimin A.V."/>
            <person name="Baldwin J."/>
            <person name="Abdouelleil A."/>
            <person name="Abdulkadir J."/>
            <person name="Abebe A."/>
            <person name="Abera B."/>
            <person name="Abreu J."/>
            <person name="Acer S.C."/>
            <person name="Aftuck L."/>
            <person name="Alexander A."/>
            <person name="An P."/>
            <person name="Anderson E."/>
            <person name="Anderson S."/>
            <person name="Arachi H."/>
            <person name="Azer M."/>
            <person name="Bachantsang P."/>
            <person name="Barry A."/>
            <person name="Bayul T."/>
            <person name="Berlin A."/>
            <person name="Bessette D."/>
            <person name="Bloom T."/>
            <person name="Blye J."/>
            <person name="Boguslavskiy L."/>
            <person name="Bonnet C."/>
            <person name="Boukhgalter B."/>
            <person name="Bourzgui I."/>
            <person name="Brown A."/>
            <person name="Cahill P."/>
            <person name="Channer S."/>
            <person name="Cheshatsang Y."/>
            <person name="Chuda L."/>
            <person name="Citroen M."/>
            <person name="Collymore A."/>
            <person name="Cooke P."/>
            <person name="Costello M."/>
            <person name="D'Aco K."/>
            <person name="Daza R."/>
            <person name="De Haan G."/>
            <person name="DeGray S."/>
            <person name="DeMaso C."/>
            <person name="Dhargay N."/>
            <person name="Dooley K."/>
            <person name="Dooley E."/>
            <person name="Doricent M."/>
            <person name="Dorje P."/>
            <person name="Dorjee K."/>
            <person name="Dupes A."/>
            <person name="Elong R."/>
            <person name="Falk J."/>
            <person name="Farina A."/>
            <person name="Faro S."/>
            <person name="Ferguson D."/>
            <person name="Fisher S."/>
            <person name="Foley C.D."/>
            <person name="Franke A."/>
            <person name="Friedrich D."/>
            <person name="Gadbois L."/>
            <person name="Gearin G."/>
            <person name="Gearin C.R."/>
            <person name="Giannoukos G."/>
            <person name="Goode T."/>
            <person name="Graham J."/>
            <person name="Grandbois E."/>
            <person name="Grewal S."/>
            <person name="Gyaltsen K."/>
            <person name="Hafez N."/>
            <person name="Hagos B."/>
            <person name="Hall J."/>
            <person name="Henson C."/>
            <person name="Hollinger A."/>
            <person name="Honan T."/>
            <person name="Huard M.D."/>
            <person name="Hughes L."/>
            <person name="Hurhula B."/>
            <person name="Husby M.E."/>
            <person name="Kamat A."/>
            <person name="Kanga B."/>
            <person name="Kashin S."/>
            <person name="Khazanovich D."/>
            <person name="Kisner P."/>
            <person name="Lance K."/>
            <person name="Lara M."/>
            <person name="Lee W."/>
            <person name="Lennon N."/>
            <person name="Letendre F."/>
            <person name="LeVine R."/>
            <person name="Lipovsky A."/>
            <person name="Liu X."/>
            <person name="Liu J."/>
            <person name="Liu S."/>
            <person name="Lokyitsang T."/>
            <person name="Lokyitsang Y."/>
            <person name="Lubonja R."/>
            <person name="Lui A."/>
            <person name="MacDonald P."/>
            <person name="Magnisalis V."/>
            <person name="Maru K."/>
            <person name="Matthews C."/>
            <person name="McCusker W."/>
            <person name="McDonough S."/>
            <person name="Mehta T."/>
            <person name="Meldrim J."/>
            <person name="Meneus L."/>
            <person name="Mihai O."/>
            <person name="Mihalev A."/>
            <person name="Mihova T."/>
            <person name="Mittelman R."/>
            <person name="Mlenga V."/>
            <person name="Montmayeur A."/>
            <person name="Mulrain L."/>
            <person name="Navidi A."/>
            <person name="Naylor J."/>
            <person name="Negash T."/>
            <person name="Nguyen T."/>
            <person name="Nguyen N."/>
            <person name="Nicol R."/>
            <person name="Norbu C."/>
            <person name="Norbu N."/>
            <person name="Novod N."/>
            <person name="O'Neill B."/>
            <person name="Osman S."/>
            <person name="Markiewicz E."/>
            <person name="Oyono O.L."/>
            <person name="Patti C."/>
            <person name="Phunkhang P."/>
            <person name="Pierre F."/>
            <person name="Priest M."/>
            <person name="Raghuraman S."/>
            <person name="Rege F."/>
            <person name="Reyes R."/>
            <person name="Rise C."/>
            <person name="Rogov P."/>
            <person name="Ross K."/>
            <person name="Ryan E."/>
            <person name="Settipalli S."/>
            <person name="Shea T."/>
            <person name="Sherpa N."/>
            <person name="Shi L."/>
            <person name="Shih D."/>
            <person name="Sparrow T."/>
            <person name="Spaulding J."/>
            <person name="Stalker J."/>
            <person name="Stange-Thomann N."/>
            <person name="Stavropoulos S."/>
            <person name="Stone C."/>
            <person name="Strader C."/>
            <person name="Tesfaye S."/>
            <person name="Thomson T."/>
            <person name="Thoulutsang Y."/>
            <person name="Thoulutsang D."/>
            <person name="Topham K."/>
            <person name="Topping I."/>
            <person name="Tsamla T."/>
            <person name="Vassiliev H."/>
            <person name="Vo A."/>
            <person name="Wangchuk T."/>
            <person name="Wangdi T."/>
            <person name="Weiand M."/>
            <person name="Wilkinson J."/>
            <person name="Wilson A."/>
            <person name="Yadav S."/>
            <person name="Young G."/>
            <person name="Yu Q."/>
            <person name="Zembek L."/>
            <person name="Zhong D."/>
            <person name="Zimmer A."/>
            <person name="Zwirko Z."/>
            <person name="Jaffe D.B."/>
            <person name="Alvarez P."/>
            <person name="Brockman W."/>
            <person name="Butler J."/>
            <person name="Chin C."/>
            <person name="Gnerre S."/>
            <person name="Grabherr M."/>
            <person name="Kleber M."/>
            <person name="Mauceli E."/>
            <person name="MacCallum I."/>
        </authorList>
    </citation>
    <scope>NUCLEOTIDE SEQUENCE [LARGE SCALE GENOMIC DNA]</scope>
    <source>
        <strain evidence="20">Tucson 15010-1051.87</strain>
    </source>
</reference>
<keyword evidence="6" id="KW-0862">Zinc</keyword>
<feature type="compositionally biased region" description="Polar residues" evidence="14">
    <location>
        <begin position="1120"/>
        <end position="1141"/>
    </location>
</feature>
<feature type="compositionally biased region" description="Polar residues" evidence="14">
    <location>
        <begin position="1181"/>
        <end position="1206"/>
    </location>
</feature>
<dbReference type="InterPro" id="IPR044075">
    <property type="entry name" value="PRKCBP1_PHD"/>
</dbReference>
<dbReference type="Gene3D" id="6.10.140.2220">
    <property type="match status" value="1"/>
</dbReference>
<feature type="region of interest" description="Disordered" evidence="14">
    <location>
        <begin position="716"/>
        <end position="763"/>
    </location>
</feature>
<dbReference type="PANTHER" id="PTHR46453">
    <property type="entry name" value="PROTEIN KINASE C-BINDING PROTEIN 1"/>
    <property type="match status" value="1"/>
</dbReference>
<keyword evidence="4" id="KW-0479">Metal-binding</keyword>
<feature type="domain" description="PHD-type" evidence="16">
    <location>
        <begin position="387"/>
        <end position="433"/>
    </location>
</feature>
<feature type="region of interest" description="Disordered" evidence="14">
    <location>
        <begin position="801"/>
        <end position="885"/>
    </location>
</feature>
<evidence type="ECO:0000256" key="6">
    <source>
        <dbReference type="ARBA" id="ARBA00022833"/>
    </source>
</evidence>
<dbReference type="FunCoup" id="B4M0Y8">
    <property type="interactions" value="2673"/>
</dbReference>
<feature type="region of interest" description="Disordered" evidence="14">
    <location>
        <begin position="163"/>
        <end position="300"/>
    </location>
</feature>
<dbReference type="InterPro" id="IPR019787">
    <property type="entry name" value="Znf_PHD-finger"/>
</dbReference>
<keyword evidence="5 13" id="KW-0863">Zinc-finger</keyword>
<comment type="subcellular location">
    <subcellularLocation>
        <location evidence="2">Chromosome</location>
    </subcellularLocation>
    <subcellularLocation>
        <location evidence="1">Nucleus</location>
    </subcellularLocation>
</comment>
<keyword evidence="8" id="KW-0805">Transcription regulation</keyword>
<evidence type="ECO:0000256" key="13">
    <source>
        <dbReference type="PROSITE-ProRule" id="PRU00134"/>
    </source>
</evidence>
<dbReference type="Gene3D" id="3.30.40.10">
    <property type="entry name" value="Zinc/RING finger domain, C3HC4 (zinc finger)"/>
    <property type="match status" value="1"/>
</dbReference>
<dbReference type="SUPFAM" id="SSF144232">
    <property type="entry name" value="HIT/MYND zinc finger-like"/>
    <property type="match status" value="1"/>
</dbReference>
<feature type="domain" description="PWWP" evidence="17">
    <location>
        <begin position="572"/>
        <end position="623"/>
    </location>
</feature>
<dbReference type="InterPro" id="IPR001965">
    <property type="entry name" value="Znf_PHD"/>
</dbReference>
<dbReference type="SMR" id="B4M0Y8"/>
<feature type="domain" description="Bromo" evidence="15">
    <location>
        <begin position="480"/>
        <end position="531"/>
    </location>
</feature>
<dbReference type="GO" id="GO:0005737">
    <property type="term" value="C:cytoplasm"/>
    <property type="evidence" value="ECO:0007669"/>
    <property type="project" value="TreeGrafter"/>
</dbReference>
<dbReference type="InterPro" id="IPR000313">
    <property type="entry name" value="PWWP_dom"/>
</dbReference>
<feature type="compositionally biased region" description="Low complexity" evidence="14">
    <location>
        <begin position="871"/>
        <end position="881"/>
    </location>
</feature>
<evidence type="ECO:0000256" key="8">
    <source>
        <dbReference type="ARBA" id="ARBA00023015"/>
    </source>
</evidence>
<feature type="region of interest" description="Disordered" evidence="14">
    <location>
        <begin position="315"/>
        <end position="371"/>
    </location>
</feature>
<dbReference type="Gene3D" id="1.20.920.10">
    <property type="entry name" value="Bromodomain-like"/>
    <property type="match status" value="1"/>
</dbReference>
<dbReference type="PROSITE" id="PS50014">
    <property type="entry name" value="BROMODOMAIN_2"/>
    <property type="match status" value="1"/>
</dbReference>
<keyword evidence="20" id="KW-1185">Reference proteome</keyword>
<evidence type="ECO:0008006" key="21">
    <source>
        <dbReference type="Google" id="ProtNLM"/>
    </source>
</evidence>
<dbReference type="Proteomes" id="UP000008792">
    <property type="component" value="Unassembled WGS sequence"/>
</dbReference>
<dbReference type="Gene3D" id="2.30.30.140">
    <property type="match status" value="1"/>
</dbReference>
<feature type="region of interest" description="Disordered" evidence="14">
    <location>
        <begin position="1708"/>
        <end position="1742"/>
    </location>
</feature>
<dbReference type="GO" id="GO:0003714">
    <property type="term" value="F:transcription corepressor activity"/>
    <property type="evidence" value="ECO:0007669"/>
    <property type="project" value="TreeGrafter"/>
</dbReference>
<dbReference type="InterPro" id="IPR057053">
    <property type="entry name" value="MYND_ZMYND11_ZMYD8"/>
</dbReference>
<dbReference type="Pfam" id="PF23460">
    <property type="entry name" value="ZMYND8_CC"/>
    <property type="match status" value="1"/>
</dbReference>
<evidence type="ECO:0000256" key="5">
    <source>
        <dbReference type="ARBA" id="ARBA00022771"/>
    </source>
</evidence>
<evidence type="ECO:0000259" key="18">
    <source>
        <dbReference type="PROSITE" id="PS50865"/>
    </source>
</evidence>
<feature type="region of interest" description="Disordered" evidence="14">
    <location>
        <begin position="1562"/>
        <end position="1587"/>
    </location>
</feature>
<evidence type="ECO:0000313" key="20">
    <source>
        <dbReference type="Proteomes" id="UP000008792"/>
    </source>
</evidence>
<dbReference type="CDD" id="cd20160">
    <property type="entry name" value="PWWP_PRKCBP1"/>
    <property type="match status" value="1"/>
</dbReference>
<dbReference type="FunFam" id="6.10.140.2220:FF:000002">
    <property type="entry name" value="Protein kinase C-binding protein 1 isoform C"/>
    <property type="match status" value="1"/>
</dbReference>
<feature type="compositionally biased region" description="Pro residues" evidence="14">
    <location>
        <begin position="1161"/>
        <end position="1174"/>
    </location>
</feature>
<sequence length="1755" mass="191331">MDSSDDDDSAKSIPRPIYEATSAIDSPPPDLWPTGQERESLTNKRLKYVVSSPPDSANGSSSSNSSAWPVASAAAGGHASLTMKLTKVTSTTSTTPTPTPSTSQQTEPKPAHTSTPRQEVKVRVPKEMIALQRSHNESQVLTGYVSDSAKLKRRKSRAVAAQLIKQSSSGHSTTLPATTMSKATLKRSKSIPAPMWDSLDDEWPQEPQATSSSKQQTKRRNYSVAYDDAVFAGDEQQQQLADLSAGEEEEEEEEEVGEGSNSQPASGSLTRFRSRSKTVSLSSEERQPRRGNMRSENEDFARKRSAFLNRFINDTLDPLEQATPAGEADSGEWRTSSTADTDPNLSMFSDATDDTKPAPSASASNAREQLQQRLNEVWQPAPRDGWDPFCWKCRGCGNLAPCSKCLRSFHNYCVRPASTKFDATWKCPECVLIESAPKRPRRNDVSVDLLSQLLTFALERMKHVRGVYKLRSPQEVLPENYGKYFVNPVNFESLAERIKNRAFHSVDEFLSEVKWMQHNALILDSGDIKVEQASKAVVKVCRQEANEIDTCAECYLNANSSDEWFVKVCTQPHLLLWAKLKGFPYWPAKAMGAGPNAVVNVRFFGKHDRANVPVKDCFLYSAKDPNTQTSRRSARDLAECIREVEVHIENIKTKIGCFNYAPYRMPYDPQEEQHQLEQMMPGVNDVINRQLAPANKTPLQFLIRKTAGDKLSIVKKTKATESGNESDHSAVSPIKKSMHDSAESTAPPPLSNEHAKPKSSNYEVIPRAGDALRESRGCTVVLKRKSLETCKTMVKMASMPAGETLSTIKRKHSQSDASSETSQQGTSSSEQRRRAKHARKTAAAAEREEQQKQATEKEADAETKESKLDTAQAAASGVTAAEPTPAVDSVVELVRRRQGVTITKIPREQQLQLQQQNQNQQQQPQLQQQKPQPAQLQEQEQLQRSQLPTAAVKSQESAAVDETVAKQRAVERQQQQLISKVVPFIEIKKEVLSEPEDAEEAPSQTTEAPPRPDELQHPQQQQQQQQPVLETSLPAAPGATAAPAAAAILPVQIKEEVLSEEEMDTENNKNESTPAMPPPPQVALPARESQTAPVHTDPVTDAAAVAAAAPEDFVRFVGDTTIQRLSQKQPPKGAETTTPKRSSLRGVPHGPLPASALSPNSTPPPSAPASPTPTPSTTSPKPCNSQSSSNQRPSAQSPPKTQQAAAQQLRVKCDKSLNATTPPPAPHPPAVTPTSSLLKSNMVVIPMDPRNTNGGNSNSGVVGGGSLGCQLNNSNLMSIPVPPLRAVSKSTLQQPGSALTAITAVPLPPPVFGSSSLPPPPLAGLTTATTATIRPVAGGAEPVGLLASALNGLPSDTLVSESTPAETIVPGVATALSELVLRSGPPKLTLRPCGPLQSDGSNIYPSQAGPLSTRLKENAHKITDYFISVIEDTLSDLAGGEPSVLQARIAGLTLENERLKQHYERQMAEMQRSTDVLIAEMRKTMEQENKRVISELRQHSTLERMRAVEEAKKKQWCANCMREAQLYCCWNTSYCDYPCQQMHWQRHSASCGQAATLQTQSQADAGRGKHKQVTSTAPNPSQQQQLNRANTVGNANKKWTHQSMISLVNPTPPATEVLKLPNNTFLRPVSLPSTMPSANTGSIVSPVTLIAPSTSTHLQNTIMTGQRNNMSYGAKQPQPIAVQRYNIPLPITVSSNAPFGHITEQHQKHVAKSTGRSSLKNSSRARNPNNPVNNNSNNSNAQVLRHNQINHVFQQ</sequence>
<dbReference type="CDD" id="cd15538">
    <property type="entry name" value="PHD_PRKCBP1"/>
    <property type="match status" value="1"/>
</dbReference>
<dbReference type="PROSITE" id="PS01360">
    <property type="entry name" value="ZF_MYND_1"/>
    <property type="match status" value="1"/>
</dbReference>
<dbReference type="InterPro" id="IPR013083">
    <property type="entry name" value="Znf_RING/FYVE/PHD"/>
</dbReference>